<keyword evidence="2" id="KW-1185">Reference proteome</keyword>
<reference evidence="1 2" key="1">
    <citation type="submission" date="2019-11" db="EMBL/GenBank/DDBJ databases">
        <title>Whole-genome sequence of the anaerobic purple sulfur bacterium Allochromatium palmeri DSM 15591.</title>
        <authorList>
            <person name="Kyndt J.A."/>
            <person name="Meyer T.E."/>
        </authorList>
    </citation>
    <scope>NUCLEOTIDE SEQUENCE [LARGE SCALE GENOMIC DNA]</scope>
    <source>
        <strain evidence="1 2">DSM 15591</strain>
    </source>
</reference>
<evidence type="ECO:0000313" key="1">
    <source>
        <dbReference type="EMBL" id="MTW22879.1"/>
    </source>
</evidence>
<dbReference type="EMBL" id="WNKT01000056">
    <property type="protein sequence ID" value="MTW22879.1"/>
    <property type="molecule type" value="Genomic_DNA"/>
</dbReference>
<dbReference type="InterPro" id="IPR036641">
    <property type="entry name" value="HPT_dom_sf"/>
</dbReference>
<dbReference type="RefSeq" id="WP_155451433.1">
    <property type="nucleotide sequence ID" value="NZ_WNKT01000056.1"/>
</dbReference>
<gene>
    <name evidence="1" type="ORF">GJ668_17630</name>
</gene>
<dbReference type="Gene3D" id="1.20.120.160">
    <property type="entry name" value="HPT domain"/>
    <property type="match status" value="1"/>
</dbReference>
<dbReference type="OrthoDB" id="9987276at2"/>
<name>A0A6N8EIY3_9GAMM</name>
<dbReference type="SUPFAM" id="SSF47226">
    <property type="entry name" value="Histidine-containing phosphotransfer domain, HPT domain"/>
    <property type="match status" value="1"/>
</dbReference>
<dbReference type="AlphaFoldDB" id="A0A6N8EIY3"/>
<organism evidence="1 2">
    <name type="scientific">Allochromatium palmeri</name>
    <dbReference type="NCBI Taxonomy" id="231048"/>
    <lineage>
        <taxon>Bacteria</taxon>
        <taxon>Pseudomonadati</taxon>
        <taxon>Pseudomonadota</taxon>
        <taxon>Gammaproteobacteria</taxon>
        <taxon>Chromatiales</taxon>
        <taxon>Chromatiaceae</taxon>
        <taxon>Allochromatium</taxon>
    </lineage>
</organism>
<evidence type="ECO:0000313" key="2">
    <source>
        <dbReference type="Proteomes" id="UP000434044"/>
    </source>
</evidence>
<accession>A0A6N8EIY3</accession>
<protein>
    <submittedName>
        <fullName evidence="1">Uncharacterized protein</fullName>
    </submittedName>
</protein>
<comment type="caution">
    <text evidence="1">The sequence shown here is derived from an EMBL/GenBank/DDBJ whole genome shotgun (WGS) entry which is preliminary data.</text>
</comment>
<dbReference type="GO" id="GO:0000160">
    <property type="term" value="P:phosphorelay signal transduction system"/>
    <property type="evidence" value="ECO:0007669"/>
    <property type="project" value="InterPro"/>
</dbReference>
<dbReference type="Proteomes" id="UP000434044">
    <property type="component" value="Unassembled WGS sequence"/>
</dbReference>
<proteinExistence type="predicted"/>
<sequence length="216" mass="22871">MSRHEQPAPVSNLPDDDMQAIPRALVRAAQRAREIAAQTGTPLIVSRAGRVVECPVDPDSEASTRFVIALKGVAGNIGARNIQAAAQALESACQAGEADAHLDRRLVETLACLEPVMPGLAALDSLESDAPSDQADTITASIDREALRALLEQICALLSEDDTKVSELMAPLASLLIGTTFADALRRIQSATENYDFDEALTAVLELQAALDKADD</sequence>